<dbReference type="InterPro" id="IPR009825">
    <property type="entry name" value="ECF_substrate-spec-like"/>
</dbReference>
<evidence type="ECO:0000313" key="5">
    <source>
        <dbReference type="Proteomes" id="UP001139006"/>
    </source>
</evidence>
<dbReference type="EMBL" id="JAIULA010000016">
    <property type="protein sequence ID" value="MCP0887327.1"/>
    <property type="molecule type" value="Genomic_DNA"/>
</dbReference>
<proteinExistence type="predicted"/>
<feature type="transmembrane region" description="Helical" evidence="3">
    <location>
        <begin position="135"/>
        <end position="157"/>
    </location>
</feature>
<evidence type="ECO:0000313" key="4">
    <source>
        <dbReference type="EMBL" id="MCP0887327.1"/>
    </source>
</evidence>
<keyword evidence="2 3" id="KW-1133">Transmembrane helix</keyword>
<accession>A0A9X2FKQ2</accession>
<organism evidence="4 5">
    <name type="scientific">Ligilactobacillus ubinensis</name>
    <dbReference type="NCBI Taxonomy" id="2876789"/>
    <lineage>
        <taxon>Bacteria</taxon>
        <taxon>Bacillati</taxon>
        <taxon>Bacillota</taxon>
        <taxon>Bacilli</taxon>
        <taxon>Lactobacillales</taxon>
        <taxon>Lactobacillaceae</taxon>
        <taxon>Ligilactobacillus</taxon>
    </lineage>
</organism>
<dbReference type="RefSeq" id="WP_253361093.1">
    <property type="nucleotide sequence ID" value="NZ_JAIULA010000016.1"/>
</dbReference>
<evidence type="ECO:0000256" key="3">
    <source>
        <dbReference type="SAM" id="Phobius"/>
    </source>
</evidence>
<gene>
    <name evidence="4" type="ORF">LB941_08270</name>
</gene>
<feature type="transmembrane region" description="Helical" evidence="3">
    <location>
        <begin position="75"/>
        <end position="94"/>
    </location>
</feature>
<feature type="transmembrane region" description="Helical" evidence="3">
    <location>
        <begin position="103"/>
        <end position="123"/>
    </location>
</feature>
<dbReference type="GO" id="GO:0016020">
    <property type="term" value="C:membrane"/>
    <property type="evidence" value="ECO:0007669"/>
    <property type="project" value="InterPro"/>
</dbReference>
<evidence type="ECO:0000256" key="1">
    <source>
        <dbReference type="ARBA" id="ARBA00022692"/>
    </source>
</evidence>
<dbReference type="PANTHER" id="PTHR37815">
    <property type="entry name" value="UPF0397 PROTEIN BC_2624-RELATED"/>
    <property type="match status" value="1"/>
</dbReference>
<keyword evidence="1 3" id="KW-0812">Transmembrane</keyword>
<dbReference type="Proteomes" id="UP001139006">
    <property type="component" value="Unassembled WGS sequence"/>
</dbReference>
<dbReference type="Pfam" id="PF07155">
    <property type="entry name" value="ECF-ribofla_trS"/>
    <property type="match status" value="1"/>
</dbReference>
<name>A0A9X2FKQ2_9LACO</name>
<reference evidence="4 5" key="1">
    <citation type="journal article" date="2023" name="Int. J. Syst. Evol. Microbiol.">
        <title>Ligilactobacillus ubinensis sp. nov., a novel species isolated from the wild ferment of a durian fruit (Durio zibethinus).</title>
        <authorList>
            <person name="Heng Y.C."/>
            <person name="Menon N."/>
            <person name="Chen B."/>
            <person name="Loo B.Z.L."/>
            <person name="Wong G.W.J."/>
            <person name="Lim A.C.H."/>
            <person name="Silvaraju S."/>
            <person name="Kittelmann S."/>
        </authorList>
    </citation>
    <scope>NUCLEOTIDE SEQUENCE [LARGE SCALE GENOMIC DNA]</scope>
    <source>
        <strain evidence="4 5">WILCCON 0076</strain>
    </source>
</reference>
<feature type="transmembrane region" description="Helical" evidence="3">
    <location>
        <begin position="12"/>
        <end position="30"/>
    </location>
</feature>
<evidence type="ECO:0000256" key="2">
    <source>
        <dbReference type="ARBA" id="ARBA00022989"/>
    </source>
</evidence>
<sequence>MNELKLNTKQISILAMLTAANVVIARFLIIPIPMTHGYINLCDAGIILAAFLFGANKGGVVGALSGFLLDLISGYPQYMFFSLIVHGIEGYIIGRLSTKNSQVLGKVFAIITGIIIMVIGYLATDSILYSVQTGLIGIVPNIIQGLVGGLVGGILYIRLRHLI</sequence>
<keyword evidence="5" id="KW-1185">Reference proteome</keyword>
<protein>
    <submittedName>
        <fullName evidence="4">ECF transporter S component</fullName>
    </submittedName>
</protein>
<keyword evidence="3" id="KW-0472">Membrane</keyword>
<comment type="caution">
    <text evidence="4">The sequence shown here is derived from an EMBL/GenBank/DDBJ whole genome shotgun (WGS) entry which is preliminary data.</text>
</comment>
<dbReference type="AlphaFoldDB" id="A0A9X2FKQ2"/>
<dbReference type="PANTHER" id="PTHR37815:SF3">
    <property type="entry name" value="UPF0397 PROTEIN SPR0429"/>
    <property type="match status" value="1"/>
</dbReference>
<dbReference type="Gene3D" id="1.10.1760.20">
    <property type="match status" value="1"/>
</dbReference>